<dbReference type="Pfam" id="PF05016">
    <property type="entry name" value="ParE_toxin"/>
    <property type="match status" value="1"/>
</dbReference>
<evidence type="ECO:0000256" key="2">
    <source>
        <dbReference type="ARBA" id="ARBA00022649"/>
    </source>
</evidence>
<evidence type="ECO:0000313" key="5">
    <source>
        <dbReference type="Proteomes" id="UP000198761"/>
    </source>
</evidence>
<evidence type="ECO:0000256" key="3">
    <source>
        <dbReference type="PIRNR" id="PIRNR029218"/>
    </source>
</evidence>
<proteinExistence type="inferred from homology"/>
<protein>
    <recommendedName>
        <fullName evidence="3">Toxin</fullName>
    </recommendedName>
</protein>
<sequence length="102" mass="11606">MPESSGWTLRPAAEADLSEIWLHGADRWGVEQAERYADSLFAVFDLLADFPELARERREVTPPVRIHPSGSHLVLYRLEGQGIEIVRILHSHQNLMAYLQDG</sequence>
<dbReference type="InterPro" id="IPR028344">
    <property type="entry name" value="ParE1/4"/>
</dbReference>
<evidence type="ECO:0000256" key="1">
    <source>
        <dbReference type="ARBA" id="ARBA00006226"/>
    </source>
</evidence>
<reference evidence="4 5" key="1">
    <citation type="submission" date="2016-10" db="EMBL/GenBank/DDBJ databases">
        <authorList>
            <person name="de Groot N.N."/>
        </authorList>
    </citation>
    <scope>NUCLEOTIDE SEQUENCE [LARGE SCALE GENOMIC DNA]</scope>
    <source>
        <strain evidence="4 5">DSM 3857</strain>
    </source>
</reference>
<dbReference type="PIRSF" id="PIRSF029218">
    <property type="entry name" value="ParE"/>
    <property type="match status" value="1"/>
</dbReference>
<dbReference type="Gene3D" id="3.30.2310.20">
    <property type="entry name" value="RelE-like"/>
    <property type="match status" value="1"/>
</dbReference>
<dbReference type="RefSeq" id="WP_091303486.1">
    <property type="nucleotide sequence ID" value="NZ_FOCE01000014.1"/>
</dbReference>
<dbReference type="InterPro" id="IPR035093">
    <property type="entry name" value="RelE/ParE_toxin_dom_sf"/>
</dbReference>
<accession>A0A1H8MRN9</accession>
<keyword evidence="5" id="KW-1185">Reference proteome</keyword>
<dbReference type="InterPro" id="IPR051803">
    <property type="entry name" value="TA_system_RelE-like_toxin"/>
</dbReference>
<gene>
    <name evidence="4" type="ORF">SAMN04488103_11448</name>
</gene>
<dbReference type="PANTHER" id="PTHR33755:SF9">
    <property type="entry name" value="TOXIN PARE1"/>
    <property type="match status" value="1"/>
</dbReference>
<dbReference type="InterPro" id="IPR007712">
    <property type="entry name" value="RelE/ParE_toxin"/>
</dbReference>
<comment type="similarity">
    <text evidence="1 3">Belongs to the RelE toxin family.</text>
</comment>
<dbReference type="AlphaFoldDB" id="A0A1H8MRN9"/>
<dbReference type="STRING" id="933059.SAMN04488103_11448"/>
<dbReference type="EMBL" id="FOCE01000014">
    <property type="protein sequence ID" value="SEO20151.1"/>
    <property type="molecule type" value="Genomic_DNA"/>
</dbReference>
<dbReference type="OrthoDB" id="7173315at2"/>
<dbReference type="PANTHER" id="PTHR33755">
    <property type="entry name" value="TOXIN PARE1-RELATED"/>
    <property type="match status" value="1"/>
</dbReference>
<evidence type="ECO:0000313" key="4">
    <source>
        <dbReference type="EMBL" id="SEO20151.1"/>
    </source>
</evidence>
<dbReference type="Proteomes" id="UP000198761">
    <property type="component" value="Unassembled WGS sequence"/>
</dbReference>
<name>A0A1H8MRN9_9RHOB</name>
<keyword evidence="2" id="KW-1277">Toxin-antitoxin system</keyword>
<organism evidence="4 5">
    <name type="scientific">Gemmobacter aquatilis</name>
    <dbReference type="NCBI Taxonomy" id="933059"/>
    <lineage>
        <taxon>Bacteria</taxon>
        <taxon>Pseudomonadati</taxon>
        <taxon>Pseudomonadota</taxon>
        <taxon>Alphaproteobacteria</taxon>
        <taxon>Rhodobacterales</taxon>
        <taxon>Paracoccaceae</taxon>
        <taxon>Gemmobacter</taxon>
    </lineage>
</organism>